<evidence type="ECO:0000313" key="1">
    <source>
        <dbReference type="EMBL" id="KAK0155278.1"/>
    </source>
</evidence>
<dbReference type="PANTHER" id="PTHR31912">
    <property type="entry name" value="IP13529P"/>
    <property type="match status" value="1"/>
</dbReference>
<proteinExistence type="predicted"/>
<protein>
    <recommendedName>
        <fullName evidence="3">Tesmin/TSO1-like CXC domain-containing protein</fullName>
    </recommendedName>
</protein>
<accession>A0AA47NA52</accession>
<gene>
    <name evidence="1" type="ORF">N1851_002375</name>
</gene>
<dbReference type="AlphaFoldDB" id="A0AA47NA52"/>
<evidence type="ECO:0008006" key="3">
    <source>
        <dbReference type="Google" id="ProtNLM"/>
    </source>
</evidence>
<keyword evidence="2" id="KW-1185">Reference proteome</keyword>
<evidence type="ECO:0000313" key="2">
    <source>
        <dbReference type="Proteomes" id="UP001174136"/>
    </source>
</evidence>
<organism evidence="1 2">
    <name type="scientific">Merluccius polli</name>
    <name type="common">Benguela hake</name>
    <name type="synonym">Merluccius cadenati</name>
    <dbReference type="NCBI Taxonomy" id="89951"/>
    <lineage>
        <taxon>Eukaryota</taxon>
        <taxon>Metazoa</taxon>
        <taxon>Chordata</taxon>
        <taxon>Craniata</taxon>
        <taxon>Vertebrata</taxon>
        <taxon>Euteleostomi</taxon>
        <taxon>Actinopterygii</taxon>
        <taxon>Neopterygii</taxon>
        <taxon>Teleostei</taxon>
        <taxon>Neoteleostei</taxon>
        <taxon>Acanthomorphata</taxon>
        <taxon>Zeiogadaria</taxon>
        <taxon>Gadariae</taxon>
        <taxon>Gadiformes</taxon>
        <taxon>Gadoidei</taxon>
        <taxon>Merlucciidae</taxon>
        <taxon>Merluccius</taxon>
    </lineage>
</organism>
<name>A0AA47NA52_MERPO</name>
<comment type="caution">
    <text evidence="1">The sequence shown here is derived from an EMBL/GenBank/DDBJ whole genome shotgun (WGS) entry which is preliminary data.</text>
</comment>
<reference evidence="1" key="1">
    <citation type="journal article" date="2023" name="Front. Mar. Sci.">
        <title>A new Merluccius polli reference genome to investigate the effects of global change in West African waters.</title>
        <authorList>
            <person name="Mateo J.L."/>
            <person name="Blanco-Fernandez C."/>
            <person name="Garcia-Vazquez E."/>
            <person name="Machado-Schiaffino G."/>
        </authorList>
    </citation>
    <scope>NUCLEOTIDE SEQUENCE</scope>
    <source>
        <strain evidence="1">C29</strain>
        <tissue evidence="1">Fin</tissue>
    </source>
</reference>
<dbReference type="Proteomes" id="UP001174136">
    <property type="component" value="Unassembled WGS sequence"/>
</dbReference>
<dbReference type="EMBL" id="JAOPHQ010000292">
    <property type="protein sequence ID" value="KAK0155278.1"/>
    <property type="molecule type" value="Genomic_DNA"/>
</dbReference>
<sequence length="596" mass="68117">MCAFAVAQLKAAGLSAWHKFDSRRNKTTGTYDHVIVTDTFAYVPILETLETIFQKTESTDMFKPRHMPKEEKDALQIQMFYDDFEAANPLGSKTDIMHDILEGVAQFEDKLALQYIQNNFLNAEQLAGRIHDFDYGYNQQRNHPPRVKLFDGSNDLGQMTSTGIFYFYYIVNIVFSPVLSEVMTIYLKHLIIDYHQLFKQLFPAINLLPKHHFMIHYPRNIRNIGPVLQMWCMCYEAKHNFFKKQLKSFKNITNTLAKKHQSCMAMYRESFSKERLTLGPGKMVTLSELKEGPEIASKCGAVLPTSVFSVKWMKHHGTEQCRDFIICTEVAFEMPVFCKIKTIAVKDDSVLFCGKLMETMCFDYHYHAFRVRLHPDRVLKVLHINELCYFKPFDVQMKYRATDSSFKPTLLSKLCQTDKSERAMDVFCDIRAKKSDIIEAGCELFKNIFRGNPSGDLEDLRFDIFSKRAAAGSIKPEKLPPTTGAAAQHSLRAYLQTRDWLMLQSPSLDVLEYGWKQGKHGYEPVPTTDPMAPDYLLKLVSCNCAGDCGTLRCCCKKQGVKCISACGNCHGNSCQNINQPDDNSSEGDAGEFDELC</sequence>
<dbReference type="PANTHER" id="PTHR31912:SF34">
    <property type="entry name" value="NOTOCHORD-RELATED PROTEIN"/>
    <property type="match status" value="1"/>
</dbReference>